<dbReference type="PIRSF" id="PIRSF005485">
    <property type="entry name" value="HrcA"/>
    <property type="match status" value="1"/>
</dbReference>
<dbReference type="HAMAP" id="MF_00081">
    <property type="entry name" value="HrcA"/>
    <property type="match status" value="1"/>
</dbReference>
<dbReference type="Gene3D" id="1.10.10.10">
    <property type="entry name" value="Winged helix-like DNA-binding domain superfamily/Winged helix DNA-binding domain"/>
    <property type="match status" value="1"/>
</dbReference>
<name>A0AA48K841_9BACT</name>
<dbReference type="KEGG" id="msil:METEAL_10150"/>
<evidence type="ECO:0000256" key="1">
    <source>
        <dbReference type="ARBA" id="ARBA00022491"/>
    </source>
</evidence>
<accession>A0AA48K841</accession>
<evidence type="ECO:0000313" key="7">
    <source>
        <dbReference type="EMBL" id="BDU71841.1"/>
    </source>
</evidence>
<organism evidence="7 8">
    <name type="scientific">Mesoterricola silvestris</name>
    <dbReference type="NCBI Taxonomy" id="2927979"/>
    <lineage>
        <taxon>Bacteria</taxon>
        <taxon>Pseudomonadati</taxon>
        <taxon>Acidobacteriota</taxon>
        <taxon>Holophagae</taxon>
        <taxon>Holophagales</taxon>
        <taxon>Holophagaceae</taxon>
        <taxon>Mesoterricola</taxon>
    </lineage>
</organism>
<dbReference type="RefSeq" id="WP_316414742.1">
    <property type="nucleotide sequence ID" value="NZ_AP027080.1"/>
</dbReference>
<dbReference type="Pfam" id="PF01628">
    <property type="entry name" value="HrcA"/>
    <property type="match status" value="1"/>
</dbReference>
<keyword evidence="4 5" id="KW-0804">Transcription</keyword>
<feature type="domain" description="Heat-inducible transcription repressor HrcA C-terminal" evidence="6">
    <location>
        <begin position="110"/>
        <end position="333"/>
    </location>
</feature>
<dbReference type="AlphaFoldDB" id="A0AA48K841"/>
<dbReference type="SUPFAM" id="SSF55781">
    <property type="entry name" value="GAF domain-like"/>
    <property type="match status" value="1"/>
</dbReference>
<dbReference type="InterPro" id="IPR002571">
    <property type="entry name" value="HrcA"/>
</dbReference>
<evidence type="ECO:0000256" key="2">
    <source>
        <dbReference type="ARBA" id="ARBA00023015"/>
    </source>
</evidence>
<dbReference type="PANTHER" id="PTHR34824:SF1">
    <property type="entry name" value="HEAT-INDUCIBLE TRANSCRIPTION REPRESSOR HRCA"/>
    <property type="match status" value="1"/>
</dbReference>
<dbReference type="GO" id="GO:0003677">
    <property type="term" value="F:DNA binding"/>
    <property type="evidence" value="ECO:0007669"/>
    <property type="project" value="InterPro"/>
</dbReference>
<comment type="function">
    <text evidence="5">Negative regulator of class I heat shock genes (grpE-dnaK-dnaJ and groELS operons). Prevents heat-shock induction of these operons.</text>
</comment>
<dbReference type="GO" id="GO:0045892">
    <property type="term" value="P:negative regulation of DNA-templated transcription"/>
    <property type="evidence" value="ECO:0007669"/>
    <property type="project" value="UniProtKB-UniRule"/>
</dbReference>
<dbReference type="InterPro" id="IPR036390">
    <property type="entry name" value="WH_DNA-bd_sf"/>
</dbReference>
<protein>
    <recommendedName>
        <fullName evidence="5">Heat-inducible transcription repressor HrcA</fullName>
    </recommendedName>
</protein>
<proteinExistence type="inferred from homology"/>
<gene>
    <name evidence="5 7" type="primary">hrcA</name>
    <name evidence="7" type="ORF">METEAL_10150</name>
</gene>
<keyword evidence="8" id="KW-1185">Reference proteome</keyword>
<evidence type="ECO:0000313" key="8">
    <source>
        <dbReference type="Proteomes" id="UP001238179"/>
    </source>
</evidence>
<keyword evidence="1 5" id="KW-0678">Repressor</keyword>
<evidence type="ECO:0000256" key="5">
    <source>
        <dbReference type="HAMAP-Rule" id="MF_00081"/>
    </source>
</evidence>
<keyword evidence="2 5" id="KW-0805">Transcription regulation</keyword>
<reference evidence="8" key="1">
    <citation type="journal article" date="2023" name="Int. J. Syst. Evol. Microbiol.">
        <title>Mesoterricola silvestris gen. nov., sp. nov., Mesoterricola sediminis sp. nov., Geothrix oryzae sp. nov., Geothrix edaphica sp. nov., Geothrix rubra sp. nov., and Geothrix limicola sp. nov., six novel members of Acidobacteriota isolated from soils.</title>
        <authorList>
            <person name="Itoh H."/>
            <person name="Sugisawa Y."/>
            <person name="Mise K."/>
            <person name="Xu Z."/>
            <person name="Kuniyasu M."/>
            <person name="Ushijima N."/>
            <person name="Kawano K."/>
            <person name="Kobayashi E."/>
            <person name="Shiratori Y."/>
            <person name="Masuda Y."/>
            <person name="Senoo K."/>
        </authorList>
    </citation>
    <scope>NUCLEOTIDE SEQUENCE [LARGE SCALE GENOMIC DNA]</scope>
    <source>
        <strain evidence="8">W79</strain>
    </source>
</reference>
<keyword evidence="3 5" id="KW-0346">Stress response</keyword>
<dbReference type="NCBIfam" id="TIGR00331">
    <property type="entry name" value="hrcA"/>
    <property type="match status" value="1"/>
</dbReference>
<sequence>MALNLSPRSESVLKALIETYLVEGEPVGSRLLSKRIPGAFSSATIRNVLADLEDEGLLYQPHTSAGRVPTEKAYRYYVDHFVQPIRPDPILGPQLTEAIGGVEGQAGDAQWLRNASRVLSEAMKGICIALPLHLTRSRMVRLEFVPLGPEKPPARIVAVWVGTGGEVEHQIMENRWGFPASKLVELGNFATIHFAGCSLPEMRDRLITDLEGQASDARELSRRLSEVAARMTQPTDSPLVVAGLGEMGRCPEFLDPSRFRNLVEAFEQHERLAHLLNAFAVAATSEVQLLLGSENPFFQEMPLATALRTVTVNRGAEVTFALVGPLRLDYRKVAGSLAWWSDEIQRRKPTSV</sequence>
<evidence type="ECO:0000256" key="3">
    <source>
        <dbReference type="ARBA" id="ARBA00023016"/>
    </source>
</evidence>
<dbReference type="EMBL" id="AP027080">
    <property type="protein sequence ID" value="BDU71841.1"/>
    <property type="molecule type" value="Genomic_DNA"/>
</dbReference>
<dbReference type="Gene3D" id="3.30.450.40">
    <property type="match status" value="1"/>
</dbReference>
<dbReference type="InterPro" id="IPR036388">
    <property type="entry name" value="WH-like_DNA-bd_sf"/>
</dbReference>
<evidence type="ECO:0000256" key="4">
    <source>
        <dbReference type="ARBA" id="ARBA00023163"/>
    </source>
</evidence>
<dbReference type="Proteomes" id="UP001238179">
    <property type="component" value="Chromosome"/>
</dbReference>
<evidence type="ECO:0000259" key="6">
    <source>
        <dbReference type="Pfam" id="PF01628"/>
    </source>
</evidence>
<comment type="similarity">
    <text evidence="5">Belongs to the HrcA family.</text>
</comment>
<dbReference type="InterPro" id="IPR029016">
    <property type="entry name" value="GAF-like_dom_sf"/>
</dbReference>
<dbReference type="InterPro" id="IPR021153">
    <property type="entry name" value="HrcA_C"/>
</dbReference>
<dbReference type="PANTHER" id="PTHR34824">
    <property type="entry name" value="HEAT-INDUCIBLE TRANSCRIPTION REPRESSOR HRCA"/>
    <property type="match status" value="1"/>
</dbReference>
<dbReference type="SUPFAM" id="SSF46785">
    <property type="entry name" value="Winged helix' DNA-binding domain"/>
    <property type="match status" value="1"/>
</dbReference>